<keyword evidence="3" id="KW-1185">Reference proteome</keyword>
<dbReference type="GeneID" id="36521955"/>
<feature type="compositionally biased region" description="Polar residues" evidence="1">
    <location>
        <begin position="358"/>
        <end position="368"/>
    </location>
</feature>
<protein>
    <submittedName>
        <fullName evidence="2">Uncharacterized protein</fullName>
    </submittedName>
</protein>
<dbReference type="EMBL" id="KZ559121">
    <property type="protein sequence ID" value="PLB41262.1"/>
    <property type="molecule type" value="Genomic_DNA"/>
</dbReference>
<dbReference type="Proteomes" id="UP000234585">
    <property type="component" value="Unassembled WGS sequence"/>
</dbReference>
<feature type="region of interest" description="Disordered" evidence="1">
    <location>
        <begin position="56"/>
        <end position="84"/>
    </location>
</feature>
<dbReference type="AlphaFoldDB" id="A0A2I2FKX1"/>
<dbReference type="OrthoDB" id="4464330at2759"/>
<evidence type="ECO:0000313" key="2">
    <source>
        <dbReference type="EMBL" id="PLB41262.1"/>
    </source>
</evidence>
<evidence type="ECO:0000256" key="1">
    <source>
        <dbReference type="SAM" id="MobiDB-lite"/>
    </source>
</evidence>
<organism evidence="2 3">
    <name type="scientific">Aspergillus candidus</name>
    <dbReference type="NCBI Taxonomy" id="41067"/>
    <lineage>
        <taxon>Eukaryota</taxon>
        <taxon>Fungi</taxon>
        <taxon>Dikarya</taxon>
        <taxon>Ascomycota</taxon>
        <taxon>Pezizomycotina</taxon>
        <taxon>Eurotiomycetes</taxon>
        <taxon>Eurotiomycetidae</taxon>
        <taxon>Eurotiales</taxon>
        <taxon>Aspergillaceae</taxon>
        <taxon>Aspergillus</taxon>
        <taxon>Aspergillus subgen. Circumdati</taxon>
    </lineage>
</organism>
<reference evidence="2 3" key="1">
    <citation type="submission" date="2017-12" db="EMBL/GenBank/DDBJ databases">
        <authorList>
            <consortium name="DOE Joint Genome Institute"/>
            <person name="Haridas S."/>
            <person name="Kjaerbolling I."/>
            <person name="Vesth T.C."/>
            <person name="Frisvad J.C."/>
            <person name="Nybo J.L."/>
            <person name="Theobald S."/>
            <person name="Kuo A."/>
            <person name="Bowyer P."/>
            <person name="Matsuda Y."/>
            <person name="Mondo S."/>
            <person name="Lyhne E.K."/>
            <person name="Kogle M.E."/>
            <person name="Clum A."/>
            <person name="Lipzen A."/>
            <person name="Salamov A."/>
            <person name="Ngan C.Y."/>
            <person name="Daum C."/>
            <person name="Chiniquy J."/>
            <person name="Barry K."/>
            <person name="LaButti K."/>
            <person name="Simmons B.A."/>
            <person name="Magnuson J.K."/>
            <person name="Mortensen U.H."/>
            <person name="Larsen T.O."/>
            <person name="Grigoriev I.V."/>
            <person name="Baker S.E."/>
            <person name="Andersen M.R."/>
            <person name="Nordberg H.P."/>
            <person name="Cantor M.N."/>
            <person name="Hua S.X."/>
        </authorList>
    </citation>
    <scope>NUCLEOTIDE SEQUENCE [LARGE SCALE GENOMIC DNA]</scope>
    <source>
        <strain evidence="2 3">CBS 102.13</strain>
    </source>
</reference>
<evidence type="ECO:0000313" key="3">
    <source>
        <dbReference type="Proteomes" id="UP000234585"/>
    </source>
</evidence>
<sequence length="397" mass="44758">MALTNGNQKKKNHSQGFLAEIQNLEFSIKNIVPFMEMITGCEDLVKQKKDLESQLEKAKAESTDESLLESQPSEIKNNTEQSQQKTINELTQKLKFQGEKNESLESKLADQKVISSGFEDFRSLENALRSLAEKFFMESLMALDEEKPLISDWRVRQTEVMQNRAHLLPSLVSATYSYSLSVESMIAARLCQDIFTPLCLASLTSRMSMGALIERADTVEPTQKAILRTLLLNTFGQEEEDTWRHNIKTFVSDITEERGPCWITATSRTSVHMESWRPRQYSGGPTKAQSPNYPRVALFPYIISHGAEAPLYAGSALWTENLWHTTIRAQQTTKRISPPEDSSDNVECPDGRLVPWAENSTNGGLGDNSSHDNCVKVNPLDGHHYGKKRVNGKSRSR</sequence>
<feature type="region of interest" description="Disordered" evidence="1">
    <location>
        <begin position="330"/>
        <end position="397"/>
    </location>
</feature>
<feature type="compositionally biased region" description="Basic residues" evidence="1">
    <location>
        <begin position="385"/>
        <end position="397"/>
    </location>
</feature>
<gene>
    <name evidence="2" type="ORF">BDW47DRAFT_115431</name>
</gene>
<dbReference type="RefSeq" id="XP_024675274.1">
    <property type="nucleotide sequence ID" value="XM_024814795.1"/>
</dbReference>
<feature type="compositionally biased region" description="Polar residues" evidence="1">
    <location>
        <begin position="68"/>
        <end position="84"/>
    </location>
</feature>
<proteinExistence type="predicted"/>
<accession>A0A2I2FKX1</accession>
<name>A0A2I2FKX1_ASPCN</name>